<name>A0A7D5LZ90_9ARCH</name>
<dbReference type="Gene3D" id="1.10.443.10">
    <property type="entry name" value="Intergrase catalytic core"/>
    <property type="match status" value="1"/>
</dbReference>
<reference evidence="8 9" key="1">
    <citation type="submission" date="2018-02" db="EMBL/GenBank/DDBJ databases">
        <title>Complete genome of Nitrosopumilus cobalaminigenes HCA1.</title>
        <authorList>
            <person name="Qin W."/>
            <person name="Zheng Y."/>
            <person name="Stahl D.A."/>
        </authorList>
    </citation>
    <scope>NUCLEOTIDE SEQUENCE [LARGE SCALE GENOMIC DNA]</scope>
    <source>
        <strain evidence="8 9">HCA1</strain>
    </source>
</reference>
<dbReference type="RefSeq" id="WP_179361671.1">
    <property type="nucleotide sequence ID" value="NZ_CP026993.1"/>
</dbReference>
<sequence>MALKKLLRTKETFMAKMITRDPKTLEGYTHTLQNFENYCMEKTGKVDCIEDLKKFDETDLFEFLQGWINQNHDRAPRTVKNYFSQVKKYLHYRGIKLHPQDIKEELDFRRNMQEDLYGLSLEDIQTILKPLRYKHRVQFLCQLSGLMRVGETVQLRKKHLDGSGLNIIVKIPPTIAKFKKGRTTFFSKEASRLLRPILRKLDDDDLVFGTNENHIFSELNVEQIMRRTLKKVGLDMRYESNNRFMINTHSFRAYGITKVSRHDSNFAKKLAGQKGYLDEYDRMTDAEKLELYQKIESDLTIDDTAKLKAENDKLQEERKEIDELREMANMDRKLIEKLMERLDLKLDKKE</sequence>
<dbReference type="OrthoDB" id="3335at2157"/>
<dbReference type="InterPro" id="IPR050090">
    <property type="entry name" value="Tyrosine_recombinase_XerCD"/>
</dbReference>
<protein>
    <recommendedName>
        <fullName evidence="10">Tyr recombinase domain-containing protein</fullName>
    </recommendedName>
</protein>
<dbReference type="PROSITE" id="PS51898">
    <property type="entry name" value="TYR_RECOMBINASE"/>
    <property type="match status" value="1"/>
</dbReference>
<proteinExistence type="predicted"/>
<dbReference type="GO" id="GO:0006310">
    <property type="term" value="P:DNA recombination"/>
    <property type="evidence" value="ECO:0007669"/>
    <property type="project" value="UniProtKB-KW"/>
</dbReference>
<dbReference type="PROSITE" id="PS51900">
    <property type="entry name" value="CB"/>
    <property type="match status" value="1"/>
</dbReference>
<dbReference type="AlphaFoldDB" id="A0A7D5LZ90"/>
<dbReference type="PANTHER" id="PTHR30349">
    <property type="entry name" value="PHAGE INTEGRASE-RELATED"/>
    <property type="match status" value="1"/>
</dbReference>
<evidence type="ECO:0000256" key="4">
    <source>
        <dbReference type="PROSITE-ProRule" id="PRU01248"/>
    </source>
</evidence>
<evidence type="ECO:0000256" key="2">
    <source>
        <dbReference type="ARBA" id="ARBA00023125"/>
    </source>
</evidence>
<dbReference type="GO" id="GO:0003677">
    <property type="term" value="F:DNA binding"/>
    <property type="evidence" value="ECO:0007669"/>
    <property type="project" value="UniProtKB-UniRule"/>
</dbReference>
<evidence type="ECO:0000256" key="3">
    <source>
        <dbReference type="ARBA" id="ARBA00023172"/>
    </source>
</evidence>
<dbReference type="InterPro" id="IPR044068">
    <property type="entry name" value="CB"/>
</dbReference>
<evidence type="ECO:0000259" key="6">
    <source>
        <dbReference type="PROSITE" id="PS51898"/>
    </source>
</evidence>
<evidence type="ECO:0000259" key="7">
    <source>
        <dbReference type="PROSITE" id="PS51900"/>
    </source>
</evidence>
<evidence type="ECO:0000256" key="5">
    <source>
        <dbReference type="SAM" id="Coils"/>
    </source>
</evidence>
<dbReference type="EMBL" id="CP026993">
    <property type="protein sequence ID" value="QLH02826.1"/>
    <property type="molecule type" value="Genomic_DNA"/>
</dbReference>
<dbReference type="InterPro" id="IPR013762">
    <property type="entry name" value="Integrase-like_cat_sf"/>
</dbReference>
<feature type="domain" description="Core-binding (CB)" evidence="7">
    <location>
        <begin position="8"/>
        <end position="94"/>
    </location>
</feature>
<evidence type="ECO:0000313" key="9">
    <source>
        <dbReference type="Proteomes" id="UP000509771"/>
    </source>
</evidence>
<dbReference type="InterPro" id="IPR010998">
    <property type="entry name" value="Integrase_recombinase_N"/>
</dbReference>
<feature type="domain" description="Tyr recombinase" evidence="6">
    <location>
        <begin position="114"/>
        <end position="306"/>
    </location>
</feature>
<dbReference type="GO" id="GO:0015074">
    <property type="term" value="P:DNA integration"/>
    <property type="evidence" value="ECO:0007669"/>
    <property type="project" value="UniProtKB-KW"/>
</dbReference>
<feature type="coiled-coil region" evidence="5">
    <location>
        <begin position="304"/>
        <end position="341"/>
    </location>
</feature>
<dbReference type="PANTHER" id="PTHR30349:SF41">
    <property type="entry name" value="INTEGRASE_RECOMBINASE PROTEIN MJ0367-RELATED"/>
    <property type="match status" value="1"/>
</dbReference>
<keyword evidence="2 4" id="KW-0238">DNA-binding</keyword>
<gene>
    <name evidence="8" type="ORF">C5F47_04290</name>
</gene>
<organism evidence="8 9">
    <name type="scientific">Nitrosopumilus cobalaminigenes</name>
    <dbReference type="NCBI Taxonomy" id="1470066"/>
    <lineage>
        <taxon>Archaea</taxon>
        <taxon>Nitrososphaerota</taxon>
        <taxon>Nitrososphaeria</taxon>
        <taxon>Nitrosopumilales</taxon>
        <taxon>Nitrosopumilaceae</taxon>
        <taxon>Nitrosopumilus</taxon>
    </lineage>
</organism>
<evidence type="ECO:0000256" key="1">
    <source>
        <dbReference type="ARBA" id="ARBA00022908"/>
    </source>
</evidence>
<dbReference type="Proteomes" id="UP000509771">
    <property type="component" value="Chromosome"/>
</dbReference>
<dbReference type="SUPFAM" id="SSF56349">
    <property type="entry name" value="DNA breaking-rejoining enzymes"/>
    <property type="match status" value="1"/>
</dbReference>
<dbReference type="KEGG" id="ncl:C5F47_04290"/>
<dbReference type="GeneID" id="56059220"/>
<dbReference type="Pfam" id="PF00589">
    <property type="entry name" value="Phage_integrase"/>
    <property type="match status" value="1"/>
</dbReference>
<keyword evidence="3" id="KW-0233">DNA recombination</keyword>
<dbReference type="InterPro" id="IPR002104">
    <property type="entry name" value="Integrase_catalytic"/>
</dbReference>
<dbReference type="Gene3D" id="1.10.150.130">
    <property type="match status" value="1"/>
</dbReference>
<evidence type="ECO:0008006" key="10">
    <source>
        <dbReference type="Google" id="ProtNLM"/>
    </source>
</evidence>
<keyword evidence="1" id="KW-0229">DNA integration</keyword>
<evidence type="ECO:0000313" key="8">
    <source>
        <dbReference type="EMBL" id="QLH02826.1"/>
    </source>
</evidence>
<accession>A0A7D5LZ90</accession>
<keyword evidence="9" id="KW-1185">Reference proteome</keyword>
<dbReference type="InterPro" id="IPR011010">
    <property type="entry name" value="DNA_brk_join_enz"/>
</dbReference>
<keyword evidence="5" id="KW-0175">Coiled coil</keyword>